<feature type="signal peptide" evidence="5">
    <location>
        <begin position="1"/>
        <end position="20"/>
    </location>
</feature>
<dbReference type="PRINTS" id="PR00080">
    <property type="entry name" value="SDRFAMILY"/>
</dbReference>
<proteinExistence type="inferred from homology"/>
<evidence type="ECO:0000256" key="1">
    <source>
        <dbReference type="ARBA" id="ARBA00006484"/>
    </source>
</evidence>
<evidence type="ECO:0000256" key="4">
    <source>
        <dbReference type="RuleBase" id="RU000363"/>
    </source>
</evidence>
<name>A0A9P6KSW7_9PLEO</name>
<keyword evidence="5" id="KW-0732">Signal</keyword>
<dbReference type="InterPro" id="IPR036291">
    <property type="entry name" value="NAD(P)-bd_dom_sf"/>
</dbReference>
<dbReference type="GO" id="GO:0016616">
    <property type="term" value="F:oxidoreductase activity, acting on the CH-OH group of donors, NAD or NADP as acceptor"/>
    <property type="evidence" value="ECO:0007669"/>
    <property type="project" value="TreeGrafter"/>
</dbReference>
<keyword evidence="3" id="KW-0560">Oxidoreductase</keyword>
<dbReference type="OrthoDB" id="10253736at2759"/>
<dbReference type="AlphaFoldDB" id="A0A9P6KSW7"/>
<evidence type="ECO:0000256" key="2">
    <source>
        <dbReference type="ARBA" id="ARBA00022857"/>
    </source>
</evidence>
<dbReference type="PANTHER" id="PTHR24322">
    <property type="entry name" value="PKSB"/>
    <property type="match status" value="1"/>
</dbReference>
<dbReference type="PROSITE" id="PS00061">
    <property type="entry name" value="ADH_SHORT"/>
    <property type="match status" value="1"/>
</dbReference>
<evidence type="ECO:0000256" key="3">
    <source>
        <dbReference type="ARBA" id="ARBA00023002"/>
    </source>
</evidence>
<dbReference type="InterPro" id="IPR020904">
    <property type="entry name" value="Sc_DH/Rdtase_CS"/>
</dbReference>
<dbReference type="Gene3D" id="3.40.50.720">
    <property type="entry name" value="NAD(P)-binding Rossmann-like Domain"/>
    <property type="match status" value="1"/>
</dbReference>
<protein>
    <submittedName>
        <fullName evidence="6">Uncharacterized protein</fullName>
    </submittedName>
</protein>
<dbReference type="EMBL" id="WJXW01000003">
    <property type="protein sequence ID" value="KAF9738233.1"/>
    <property type="molecule type" value="Genomic_DNA"/>
</dbReference>
<dbReference type="SUPFAM" id="SSF51735">
    <property type="entry name" value="NAD(P)-binding Rossmann-fold domains"/>
    <property type="match status" value="1"/>
</dbReference>
<keyword evidence="2" id="KW-0521">NADP</keyword>
<dbReference type="Proteomes" id="UP000756921">
    <property type="component" value="Unassembled WGS sequence"/>
</dbReference>
<organism evidence="6 7">
    <name type="scientific">Paraphaeosphaeria minitans</name>
    <dbReference type="NCBI Taxonomy" id="565426"/>
    <lineage>
        <taxon>Eukaryota</taxon>
        <taxon>Fungi</taxon>
        <taxon>Dikarya</taxon>
        <taxon>Ascomycota</taxon>
        <taxon>Pezizomycotina</taxon>
        <taxon>Dothideomycetes</taxon>
        <taxon>Pleosporomycetidae</taxon>
        <taxon>Pleosporales</taxon>
        <taxon>Massarineae</taxon>
        <taxon>Didymosphaeriaceae</taxon>
        <taxon>Paraphaeosphaeria</taxon>
    </lineage>
</organism>
<comment type="similarity">
    <text evidence="1 4">Belongs to the short-chain dehydrogenases/reductases (SDR) family.</text>
</comment>
<gene>
    <name evidence="6" type="ORF">PMIN01_03516</name>
</gene>
<evidence type="ECO:0000313" key="6">
    <source>
        <dbReference type="EMBL" id="KAF9738233.1"/>
    </source>
</evidence>
<reference evidence="6" key="1">
    <citation type="journal article" date="2020" name="Mol. Plant Microbe Interact.">
        <title>Genome Sequence of the Biocontrol Agent Coniothyrium minitans strain Conio (IMI 134523).</title>
        <authorList>
            <person name="Patel D."/>
            <person name="Shittu T.A."/>
            <person name="Baroncelli R."/>
            <person name="Muthumeenakshi S."/>
            <person name="Osborne T.H."/>
            <person name="Janganan T.K."/>
            <person name="Sreenivasaprasad S."/>
        </authorList>
    </citation>
    <scope>NUCLEOTIDE SEQUENCE</scope>
    <source>
        <strain evidence="6">Conio</strain>
    </source>
</reference>
<dbReference type="Pfam" id="PF00106">
    <property type="entry name" value="adh_short"/>
    <property type="match status" value="1"/>
</dbReference>
<comment type="caution">
    <text evidence="6">The sequence shown here is derived from an EMBL/GenBank/DDBJ whole genome shotgun (WGS) entry which is preliminary data.</text>
</comment>
<dbReference type="PRINTS" id="PR00081">
    <property type="entry name" value="GDHRDH"/>
</dbReference>
<evidence type="ECO:0000313" key="7">
    <source>
        <dbReference type="Proteomes" id="UP000756921"/>
    </source>
</evidence>
<sequence>MTSLRGNVLSLLLPIQVFRAVTNEPLITGPLLYILTRGPVHIRERILEPFRKNLLAKNGASRIGTTIAILKVYFIIGVLRRFNQAMNRIALNGWALRRRGEPFVFGPTKQELVVITGGSSGFGYEMVKAFSKLARVVVFDVNDLPPELETIPEVHFYRLDISKSKKVEEACTDVKRVHGDPTVLINNAGIANKKSTLETTNEETDRLFQINIIAHFTLIREFVPAMLRMRKGHIVTIASMASFVAGEGLVDYSCTKTGALFLNDGLRRELQRIYVGGEAICTTSVHPSWYQTGILAGAEEVLAKQGIQPRPPVEVSDAVVEQVLKARSGRLIVPAGAEMWTSIRTWPLWVQDMVSGLGRGNSMKQ</sequence>
<dbReference type="InterPro" id="IPR002347">
    <property type="entry name" value="SDR_fam"/>
</dbReference>
<keyword evidence="7" id="KW-1185">Reference proteome</keyword>
<evidence type="ECO:0000256" key="5">
    <source>
        <dbReference type="SAM" id="SignalP"/>
    </source>
</evidence>
<feature type="chain" id="PRO_5040439703" evidence="5">
    <location>
        <begin position="21"/>
        <end position="365"/>
    </location>
</feature>
<accession>A0A9P6KSW7</accession>
<dbReference type="PANTHER" id="PTHR24322:SF736">
    <property type="entry name" value="RETINOL DEHYDROGENASE 10"/>
    <property type="match status" value="1"/>
</dbReference>